<dbReference type="PANTHER" id="PTHR33116:SF86">
    <property type="entry name" value="REVERSE TRANSCRIPTASE DOMAIN-CONTAINING PROTEIN"/>
    <property type="match status" value="1"/>
</dbReference>
<dbReference type="AlphaFoldDB" id="A0AAW2L222"/>
<protein>
    <submittedName>
        <fullName evidence="1">Uncharacterized protein</fullName>
    </submittedName>
</protein>
<dbReference type="PANTHER" id="PTHR33116">
    <property type="entry name" value="REVERSE TRANSCRIPTASE ZINC-BINDING DOMAIN-CONTAINING PROTEIN-RELATED-RELATED"/>
    <property type="match status" value="1"/>
</dbReference>
<proteinExistence type="predicted"/>
<accession>A0AAW2L222</accession>
<comment type="caution">
    <text evidence="1">The sequence shown here is derived from an EMBL/GenBank/DDBJ whole genome shotgun (WGS) entry which is preliminary data.</text>
</comment>
<name>A0AAW2L222_SESRA</name>
<reference evidence="1" key="1">
    <citation type="submission" date="2020-06" db="EMBL/GenBank/DDBJ databases">
        <authorList>
            <person name="Li T."/>
            <person name="Hu X."/>
            <person name="Zhang T."/>
            <person name="Song X."/>
            <person name="Zhang H."/>
            <person name="Dai N."/>
            <person name="Sheng W."/>
            <person name="Hou X."/>
            <person name="Wei L."/>
        </authorList>
    </citation>
    <scope>NUCLEOTIDE SEQUENCE</scope>
    <source>
        <strain evidence="1">G02</strain>
        <tissue evidence="1">Leaf</tissue>
    </source>
</reference>
<organism evidence="1">
    <name type="scientific">Sesamum radiatum</name>
    <name type="common">Black benniseed</name>
    <dbReference type="NCBI Taxonomy" id="300843"/>
    <lineage>
        <taxon>Eukaryota</taxon>
        <taxon>Viridiplantae</taxon>
        <taxon>Streptophyta</taxon>
        <taxon>Embryophyta</taxon>
        <taxon>Tracheophyta</taxon>
        <taxon>Spermatophyta</taxon>
        <taxon>Magnoliopsida</taxon>
        <taxon>eudicotyledons</taxon>
        <taxon>Gunneridae</taxon>
        <taxon>Pentapetalae</taxon>
        <taxon>asterids</taxon>
        <taxon>lamiids</taxon>
        <taxon>Lamiales</taxon>
        <taxon>Pedaliaceae</taxon>
        <taxon>Sesamum</taxon>
    </lineage>
</organism>
<reference evidence="1" key="2">
    <citation type="journal article" date="2024" name="Plant">
        <title>Genomic evolution and insights into agronomic trait innovations of Sesamum species.</title>
        <authorList>
            <person name="Miao H."/>
            <person name="Wang L."/>
            <person name="Qu L."/>
            <person name="Liu H."/>
            <person name="Sun Y."/>
            <person name="Le M."/>
            <person name="Wang Q."/>
            <person name="Wei S."/>
            <person name="Zheng Y."/>
            <person name="Lin W."/>
            <person name="Duan Y."/>
            <person name="Cao H."/>
            <person name="Xiong S."/>
            <person name="Wang X."/>
            <person name="Wei L."/>
            <person name="Li C."/>
            <person name="Ma Q."/>
            <person name="Ju M."/>
            <person name="Zhao R."/>
            <person name="Li G."/>
            <person name="Mu C."/>
            <person name="Tian Q."/>
            <person name="Mei H."/>
            <person name="Zhang T."/>
            <person name="Gao T."/>
            <person name="Zhang H."/>
        </authorList>
    </citation>
    <scope>NUCLEOTIDE SEQUENCE</scope>
    <source>
        <strain evidence="1">G02</strain>
    </source>
</reference>
<gene>
    <name evidence="1" type="ORF">Sradi_5728800</name>
</gene>
<dbReference type="EMBL" id="JACGWJ010000026">
    <property type="protein sequence ID" value="KAL0313295.1"/>
    <property type="molecule type" value="Genomic_DNA"/>
</dbReference>
<evidence type="ECO:0000313" key="1">
    <source>
        <dbReference type="EMBL" id="KAL0313295.1"/>
    </source>
</evidence>
<sequence length="107" mass="12079">MQCIRRILRALEAASGLQVNLEKSFIVLSKNFSIEGWDSLAGILGVREETKHDKFLGMRAAVGRSKCEVFLHLKYRVWTGLQSWKCKNLSQAGKAVLLKMVIQTMPT</sequence>